<feature type="domain" description="FecR protein" evidence="2">
    <location>
        <begin position="121"/>
        <end position="208"/>
    </location>
</feature>
<evidence type="ECO:0000259" key="2">
    <source>
        <dbReference type="Pfam" id="PF04773"/>
    </source>
</evidence>
<protein>
    <recommendedName>
        <fullName evidence="2">FecR protein domain-containing protein</fullName>
    </recommendedName>
</protein>
<feature type="transmembrane region" description="Helical" evidence="1">
    <location>
        <begin position="91"/>
        <end position="112"/>
    </location>
</feature>
<dbReference type="PANTHER" id="PTHR30273:SF2">
    <property type="entry name" value="PROTEIN FECR"/>
    <property type="match status" value="1"/>
</dbReference>
<name>A0ABW9RLW7_9BACT</name>
<dbReference type="EMBL" id="SMLW01000468">
    <property type="protein sequence ID" value="MTI24940.1"/>
    <property type="molecule type" value="Genomic_DNA"/>
</dbReference>
<organism evidence="3 4">
    <name type="scientific">Fulvivirga kasyanovii</name>
    <dbReference type="NCBI Taxonomy" id="396812"/>
    <lineage>
        <taxon>Bacteria</taxon>
        <taxon>Pseudomonadati</taxon>
        <taxon>Bacteroidota</taxon>
        <taxon>Cytophagia</taxon>
        <taxon>Cytophagales</taxon>
        <taxon>Fulvivirgaceae</taxon>
        <taxon>Fulvivirga</taxon>
    </lineage>
</organism>
<dbReference type="InterPro" id="IPR012373">
    <property type="entry name" value="Ferrdict_sens_TM"/>
</dbReference>
<gene>
    <name evidence="3" type="ORF">E1163_08310</name>
</gene>
<dbReference type="Pfam" id="PF04773">
    <property type="entry name" value="FecR"/>
    <property type="match status" value="1"/>
</dbReference>
<accession>A0ABW9RLW7</accession>
<keyword evidence="1" id="KW-1133">Transmembrane helix</keyword>
<dbReference type="RefSeq" id="WP_155170979.1">
    <property type="nucleotide sequence ID" value="NZ_BAAAFL010000026.1"/>
</dbReference>
<keyword evidence="1" id="KW-0812">Transmembrane</keyword>
<reference evidence="3 4" key="1">
    <citation type="submission" date="2019-02" db="EMBL/GenBank/DDBJ databases">
        <authorList>
            <person name="Goldberg S.R."/>
            <person name="Haltli B.A."/>
            <person name="Correa H."/>
            <person name="Russell K.G."/>
        </authorList>
    </citation>
    <scope>NUCLEOTIDE SEQUENCE [LARGE SCALE GENOMIC DNA]</scope>
    <source>
        <strain evidence="3 4">JCM 16186</strain>
    </source>
</reference>
<sequence>MKEGTPYWDRFAAYLSGDLSDAEREEVDLWIKSSPERQKEFEEARQIWQNSGIRLEMRDADTVEEWGKLQSRISENPPESDTVQVTGNYSLWFKIAAGVVILAVALFILWPVEKMIDIHAKGEVVKVYLPDSSKIWLNVGSTLSYPEDFGVENRRVTLSGEGYFIVQPDSLKPFIIKASLAYARVLGTSFNVKEDSAGVVLTVAEGKVSFSSVKSKNKQKVVVTAKEKAVVTSDEGPVKSPNSDAGFAAWRERNNAAYDHEKNNPKEYLVSRYSWEKNKINMSVIDGRLANKADLAIYTDIVLNATYTKPNGKTSTTTFTLTDKLMPGETLNYQKRLLDIFTDTQKVTVEIVSARTVSSADL</sequence>
<evidence type="ECO:0000256" key="1">
    <source>
        <dbReference type="SAM" id="Phobius"/>
    </source>
</evidence>
<keyword evidence="4" id="KW-1185">Reference proteome</keyword>
<dbReference type="Gene3D" id="2.60.120.1440">
    <property type="match status" value="1"/>
</dbReference>
<dbReference type="PANTHER" id="PTHR30273">
    <property type="entry name" value="PERIPLASMIC SIGNAL SENSOR AND SIGMA FACTOR ACTIVATOR FECR-RELATED"/>
    <property type="match status" value="1"/>
</dbReference>
<evidence type="ECO:0000313" key="3">
    <source>
        <dbReference type="EMBL" id="MTI24940.1"/>
    </source>
</evidence>
<proteinExistence type="predicted"/>
<comment type="caution">
    <text evidence="3">The sequence shown here is derived from an EMBL/GenBank/DDBJ whole genome shotgun (WGS) entry which is preliminary data.</text>
</comment>
<dbReference type="Proteomes" id="UP000798808">
    <property type="component" value="Unassembled WGS sequence"/>
</dbReference>
<keyword evidence="1" id="KW-0472">Membrane</keyword>
<dbReference type="InterPro" id="IPR006860">
    <property type="entry name" value="FecR"/>
</dbReference>
<evidence type="ECO:0000313" key="4">
    <source>
        <dbReference type="Proteomes" id="UP000798808"/>
    </source>
</evidence>